<dbReference type="OrthoDB" id="9809781at2"/>
<feature type="transmembrane region" description="Helical" evidence="2">
    <location>
        <begin position="7"/>
        <end position="28"/>
    </location>
</feature>
<feature type="domain" description="Calcineurin-like phosphoesterase" evidence="3">
    <location>
        <begin position="174"/>
        <end position="332"/>
    </location>
</feature>
<name>A0A1G7TSQ3_9BACL</name>
<dbReference type="InterPro" id="IPR015914">
    <property type="entry name" value="PAPs_N"/>
</dbReference>
<proteinExistence type="predicted"/>
<accession>A0A1G7TSQ3</accession>
<dbReference type="InterPro" id="IPR003961">
    <property type="entry name" value="FN3_dom"/>
</dbReference>
<keyword evidence="6" id="KW-1185">Reference proteome</keyword>
<dbReference type="Gene3D" id="3.60.21.10">
    <property type="match status" value="1"/>
</dbReference>
<dbReference type="AlphaFoldDB" id="A0A1G7TSQ3"/>
<dbReference type="Pfam" id="PF16656">
    <property type="entry name" value="Pur_ac_phosph_N"/>
    <property type="match status" value="1"/>
</dbReference>
<dbReference type="GO" id="GO:0003993">
    <property type="term" value="F:acid phosphatase activity"/>
    <property type="evidence" value="ECO:0007669"/>
    <property type="project" value="InterPro"/>
</dbReference>
<dbReference type="PANTHER" id="PTHR45867:SF3">
    <property type="entry name" value="ACID PHOSPHATASE TYPE 7"/>
    <property type="match status" value="1"/>
</dbReference>
<evidence type="ECO:0000256" key="1">
    <source>
        <dbReference type="ARBA" id="ARBA00022729"/>
    </source>
</evidence>
<sequence length="412" mass="46405">MKGLKSDMWWITGICILLIAGVIVFQWIQHGVNDHRGENPYDLITTFKGDGQTSRAFTWFTNDPDAEGIVQIAQGTEANVLEDPSSLITTYQVTSSVIKNSDGKNKAVHKAEVTGLQSGSTYVYRVGSGKQEEWSEAYTFTTEKDNEDHFTFINVTDSQGVTEADFGLWGKTLDQAFAIFPEAKFIVHNGDLTEEPENEEAWSFFVNKAKGRLAQIPLMPVTGNHDEVDKNADVYAGHFNLPINGDEESISGTNYSFDYGHVHFVFLNTESNIKGQLGWLKNDLESSSQQWTIVAMHRPAYGGNTYDKVEKWVKVFDEYGVDLVLQGHNHEYSRSYPLRDGVIVNDGEGTVYVTTNTAGQKFNDKKEDQFYHAVHFQNYKQMFAGITVNGNKLVYEAYDVDGEKLDEFLLKK</sequence>
<evidence type="ECO:0000259" key="3">
    <source>
        <dbReference type="Pfam" id="PF00149"/>
    </source>
</evidence>
<feature type="domain" description="Purple acid phosphatase N-terminal" evidence="4">
    <location>
        <begin position="41"/>
        <end position="142"/>
    </location>
</feature>
<dbReference type="SUPFAM" id="SSF49363">
    <property type="entry name" value="Purple acid phosphatase, N-terminal domain"/>
    <property type="match status" value="1"/>
</dbReference>
<dbReference type="InterPro" id="IPR004843">
    <property type="entry name" value="Calcineurin-like_PHP"/>
</dbReference>
<keyword evidence="2" id="KW-0472">Membrane</keyword>
<organism evidence="5 6">
    <name type="scientific">Fontibacillus panacisegetis</name>
    <dbReference type="NCBI Taxonomy" id="670482"/>
    <lineage>
        <taxon>Bacteria</taxon>
        <taxon>Bacillati</taxon>
        <taxon>Bacillota</taxon>
        <taxon>Bacilli</taxon>
        <taxon>Bacillales</taxon>
        <taxon>Paenibacillaceae</taxon>
        <taxon>Fontibacillus</taxon>
    </lineage>
</organism>
<evidence type="ECO:0000256" key="2">
    <source>
        <dbReference type="SAM" id="Phobius"/>
    </source>
</evidence>
<dbReference type="GO" id="GO:0046872">
    <property type="term" value="F:metal ion binding"/>
    <property type="evidence" value="ECO:0007669"/>
    <property type="project" value="InterPro"/>
</dbReference>
<dbReference type="InterPro" id="IPR008963">
    <property type="entry name" value="Purple_acid_Pase-like_N"/>
</dbReference>
<evidence type="ECO:0000313" key="6">
    <source>
        <dbReference type="Proteomes" id="UP000198972"/>
    </source>
</evidence>
<dbReference type="InterPro" id="IPR029052">
    <property type="entry name" value="Metallo-depent_PP-like"/>
</dbReference>
<dbReference type="Proteomes" id="UP000198972">
    <property type="component" value="Unassembled WGS sequence"/>
</dbReference>
<dbReference type="STRING" id="670482.SAMN04488542_13914"/>
<dbReference type="PANTHER" id="PTHR45867">
    <property type="entry name" value="PURPLE ACID PHOSPHATASE"/>
    <property type="match status" value="1"/>
</dbReference>
<evidence type="ECO:0000313" key="5">
    <source>
        <dbReference type="EMBL" id="SDG38287.1"/>
    </source>
</evidence>
<reference evidence="5 6" key="1">
    <citation type="submission" date="2016-10" db="EMBL/GenBank/DDBJ databases">
        <authorList>
            <person name="de Groot N.N."/>
        </authorList>
    </citation>
    <scope>NUCLEOTIDE SEQUENCE [LARGE SCALE GENOMIC DNA]</scope>
    <source>
        <strain evidence="5 6">DSM 28129</strain>
    </source>
</reference>
<dbReference type="Pfam" id="PF00149">
    <property type="entry name" value="Metallophos"/>
    <property type="match status" value="1"/>
</dbReference>
<evidence type="ECO:0000259" key="4">
    <source>
        <dbReference type="Pfam" id="PF16656"/>
    </source>
</evidence>
<dbReference type="Gene3D" id="2.60.40.380">
    <property type="entry name" value="Purple acid phosphatase-like, N-terminal"/>
    <property type="match status" value="1"/>
</dbReference>
<keyword evidence="1" id="KW-0732">Signal</keyword>
<gene>
    <name evidence="5" type="ORF">SAMN04488542_13914</name>
</gene>
<dbReference type="SUPFAM" id="SSF56300">
    <property type="entry name" value="Metallo-dependent phosphatases"/>
    <property type="match status" value="1"/>
</dbReference>
<dbReference type="EMBL" id="FNBG01000039">
    <property type="protein sequence ID" value="SDG38287.1"/>
    <property type="molecule type" value="Genomic_DNA"/>
</dbReference>
<keyword evidence="2" id="KW-1133">Transmembrane helix</keyword>
<protein>
    <submittedName>
        <fullName evidence="5">Calcineurin-like phosphoesterase</fullName>
    </submittedName>
</protein>
<dbReference type="CDD" id="cd00063">
    <property type="entry name" value="FN3"/>
    <property type="match status" value="1"/>
</dbReference>
<dbReference type="RefSeq" id="WP_091235781.1">
    <property type="nucleotide sequence ID" value="NZ_FNBG01000039.1"/>
</dbReference>
<keyword evidence="2" id="KW-0812">Transmembrane</keyword>